<comment type="subcellular location">
    <subcellularLocation>
        <location evidence="1">Membrane</location>
        <topology evidence="1">Multi-pass membrane protein</topology>
    </subcellularLocation>
</comment>
<evidence type="ECO:0000313" key="6">
    <source>
        <dbReference type="EMBL" id="KAA8883089.1"/>
    </source>
</evidence>
<evidence type="ECO:0000256" key="3">
    <source>
        <dbReference type="ARBA" id="ARBA00022989"/>
    </source>
</evidence>
<dbReference type="InterPro" id="IPR001940">
    <property type="entry name" value="Peptidase_S1C"/>
</dbReference>
<evidence type="ECO:0000256" key="4">
    <source>
        <dbReference type="ARBA" id="ARBA00023136"/>
    </source>
</evidence>
<dbReference type="GO" id="GO:0009403">
    <property type="term" value="P:toxin biosynthetic process"/>
    <property type="evidence" value="ECO:0007669"/>
    <property type="project" value="InterPro"/>
</dbReference>
<feature type="transmembrane region" description="Helical" evidence="5">
    <location>
        <begin position="94"/>
        <end position="115"/>
    </location>
</feature>
<feature type="transmembrane region" description="Helical" evidence="5">
    <location>
        <begin position="136"/>
        <end position="155"/>
    </location>
</feature>
<comment type="caution">
    <text evidence="6">The sequence shown here is derived from an EMBL/GenBank/DDBJ whole genome shotgun (WGS) entry which is preliminary data.</text>
</comment>
<dbReference type="Gene3D" id="2.40.10.10">
    <property type="entry name" value="Trypsin-like serine proteases"/>
    <property type="match status" value="2"/>
</dbReference>
<dbReference type="InterPro" id="IPR009003">
    <property type="entry name" value="Peptidase_S1_PA"/>
</dbReference>
<dbReference type="Pfam" id="PF02674">
    <property type="entry name" value="Colicin_V"/>
    <property type="match status" value="1"/>
</dbReference>
<evidence type="ECO:0000256" key="5">
    <source>
        <dbReference type="SAM" id="Phobius"/>
    </source>
</evidence>
<dbReference type="GO" id="GO:0004252">
    <property type="term" value="F:serine-type endopeptidase activity"/>
    <property type="evidence" value="ECO:0007669"/>
    <property type="project" value="InterPro"/>
</dbReference>
<keyword evidence="7" id="KW-1185">Reference proteome</keyword>
<dbReference type="InterPro" id="IPR047680">
    <property type="entry name" value="MarP-like"/>
</dbReference>
<dbReference type="EMBL" id="VXLC01000027">
    <property type="protein sequence ID" value="KAA8883089.1"/>
    <property type="molecule type" value="Genomic_DNA"/>
</dbReference>
<keyword evidence="6" id="KW-0378">Hydrolase</keyword>
<name>A0A5N0E3Z5_9NOCA</name>
<gene>
    <name evidence="6" type="ORF">F3087_38500</name>
</gene>
<dbReference type="PANTHER" id="PTHR43019">
    <property type="entry name" value="SERINE ENDOPROTEASE DEGS"/>
    <property type="match status" value="1"/>
</dbReference>
<dbReference type="PRINTS" id="PR00834">
    <property type="entry name" value="PROTEASES2C"/>
</dbReference>
<dbReference type="OrthoDB" id="9766361at2"/>
<reference evidence="6 7" key="1">
    <citation type="submission" date="2019-09" db="EMBL/GenBank/DDBJ databases">
        <authorList>
            <person name="Wang X."/>
        </authorList>
    </citation>
    <scope>NUCLEOTIDE SEQUENCE [LARGE SCALE GENOMIC DNA]</scope>
    <source>
        <strain evidence="6 7">CICC 11023</strain>
    </source>
</reference>
<dbReference type="PROSITE" id="PS00135">
    <property type="entry name" value="TRYPSIN_SER"/>
    <property type="match status" value="1"/>
</dbReference>
<keyword evidence="3 5" id="KW-1133">Transmembrane helix</keyword>
<dbReference type="SUPFAM" id="SSF50494">
    <property type="entry name" value="Trypsin-like serine proteases"/>
    <property type="match status" value="1"/>
</dbReference>
<evidence type="ECO:0000256" key="2">
    <source>
        <dbReference type="ARBA" id="ARBA00022692"/>
    </source>
</evidence>
<evidence type="ECO:0000313" key="7">
    <source>
        <dbReference type="Proteomes" id="UP000323876"/>
    </source>
</evidence>
<dbReference type="AlphaFoldDB" id="A0A5N0E3Z5"/>
<organism evidence="6 7">
    <name type="scientific">Nocardia colli</name>
    <dbReference type="NCBI Taxonomy" id="2545717"/>
    <lineage>
        <taxon>Bacteria</taxon>
        <taxon>Bacillati</taxon>
        <taxon>Actinomycetota</taxon>
        <taxon>Actinomycetes</taxon>
        <taxon>Mycobacteriales</taxon>
        <taxon>Nocardiaceae</taxon>
        <taxon>Nocardia</taxon>
    </lineage>
</organism>
<accession>A0A5N0E3Z5</accession>
<dbReference type="NCBIfam" id="NF033740">
    <property type="entry name" value="MarP_fam_protase"/>
    <property type="match status" value="1"/>
</dbReference>
<dbReference type="Pfam" id="PF13365">
    <property type="entry name" value="Trypsin_2"/>
    <property type="match status" value="1"/>
</dbReference>
<feature type="transmembrane region" description="Helical" evidence="5">
    <location>
        <begin position="41"/>
        <end position="58"/>
    </location>
</feature>
<dbReference type="InterPro" id="IPR043504">
    <property type="entry name" value="Peptidase_S1_PA_chymotrypsin"/>
</dbReference>
<feature type="transmembrane region" description="Helical" evidence="5">
    <location>
        <begin position="65"/>
        <end position="88"/>
    </location>
</feature>
<protein>
    <submittedName>
        <fullName evidence="6">MarP family serine protease</fullName>
    </submittedName>
</protein>
<keyword evidence="4 5" id="KW-0472">Membrane</keyword>
<dbReference type="GO" id="GO:0006508">
    <property type="term" value="P:proteolysis"/>
    <property type="evidence" value="ECO:0007669"/>
    <property type="project" value="UniProtKB-KW"/>
</dbReference>
<dbReference type="InterPro" id="IPR033116">
    <property type="entry name" value="TRYPSIN_SER"/>
</dbReference>
<dbReference type="PANTHER" id="PTHR43019:SF23">
    <property type="entry name" value="PROTEASE DO-LIKE 5, CHLOROPLASTIC"/>
    <property type="match status" value="1"/>
</dbReference>
<evidence type="ECO:0000256" key="1">
    <source>
        <dbReference type="ARBA" id="ARBA00004141"/>
    </source>
</evidence>
<dbReference type="InterPro" id="IPR003825">
    <property type="entry name" value="Colicin-V_CvpA"/>
</dbReference>
<dbReference type="Proteomes" id="UP000323876">
    <property type="component" value="Unassembled WGS sequence"/>
</dbReference>
<keyword evidence="6" id="KW-0645">Protease</keyword>
<keyword evidence="2 5" id="KW-0812">Transmembrane</keyword>
<sequence>MSTPTSAPTLGAHCRRPRAENGHSRLTGIGQYIGGVNLPNWLDLVVLSVTAVAAFFGWRRGAITAVLGFAGIVAGAALGAVIATLALAQLAPGGLRLLIAVLLIVTLVAIGETAGHRLGHAARRTVGGQAARRADAVGGSLVHAVAVPLAVWLFAVPLTMSPSLASAVRESRVVRTVDDVAPYWLAGLPSKLATPLVDAGLVLPLAPPDASILNSPVAADLQKSVLRISGSSPACKRTQFGSGFVIAPERVLSNAHVIAGTTKVSVDTPGGPMRATVVQFDPVLDLAVLAVPGLTAPPVTVAPGPVAAGADAIVLGYPRGGLYTAAAARVAQRTTSRVPDIYHSSISERSTYTLNGAVQEGDSGGPLVDTQGRALGMVFGVDPGNGGVGLATELPEILQHLGGADGSAVGTGPCVV</sequence>
<proteinExistence type="predicted"/>
<dbReference type="GO" id="GO:0016020">
    <property type="term" value="C:membrane"/>
    <property type="evidence" value="ECO:0007669"/>
    <property type="project" value="UniProtKB-SubCell"/>
</dbReference>